<gene>
    <name evidence="7" type="ORF">A1O1_08114</name>
</gene>
<dbReference type="eggNOG" id="ENOG502QSR6">
    <property type="taxonomic scope" value="Eukaryota"/>
</dbReference>
<comment type="similarity">
    <text evidence="5">Belongs to the NtaA/SnaA/DszA monooxygenase family.</text>
</comment>
<protein>
    <recommendedName>
        <fullName evidence="6">Luciferase-like domain-containing protein</fullName>
    </recommendedName>
</protein>
<dbReference type="InterPro" id="IPR016215">
    <property type="entry name" value="NTA_MOA"/>
</dbReference>
<dbReference type="Pfam" id="PF00296">
    <property type="entry name" value="Bac_luciferase"/>
    <property type="match status" value="1"/>
</dbReference>
<keyword evidence="3" id="KW-0560">Oxidoreductase</keyword>
<keyword evidence="1" id="KW-0285">Flavoprotein</keyword>
<evidence type="ECO:0000256" key="2">
    <source>
        <dbReference type="ARBA" id="ARBA00022643"/>
    </source>
</evidence>
<keyword evidence="8" id="KW-1185">Reference proteome</keyword>
<accession>W9XXF5</accession>
<dbReference type="GeneID" id="19162965"/>
<dbReference type="EMBL" id="AMWN01000007">
    <property type="protein sequence ID" value="EXJ82045.1"/>
    <property type="molecule type" value="Genomic_DNA"/>
</dbReference>
<keyword evidence="2" id="KW-0288">FMN</keyword>
<dbReference type="SUPFAM" id="SSF51679">
    <property type="entry name" value="Bacterial luciferase-like"/>
    <property type="match status" value="1"/>
</dbReference>
<evidence type="ECO:0000256" key="5">
    <source>
        <dbReference type="ARBA" id="ARBA00033748"/>
    </source>
</evidence>
<sequence>MGAFGKKMQLNFFEGACTGSHTAIGQWKSPEDNSRTKDRLDYWLWLARLAEKGKITTVFIADSYAGHNIYAGSADASYKGGSHIGKLDPLVIVPAMAAVTQSVSFGITASTSYIAPYALARTYSSLDHLTNGRVGWNIVTSHSNSAAQAFGRDQVVPHDERYAAAEEYMDIVYQLWEKSWEDGAQVWQEEPEMAYDPSKIHKIHYEGKYHKMHAFHQTHPSPQRTPLLFQAGSSKAGIQFGGKHAEGIFCANPTIESTKKYTAAVRAKAVEEGRDPSSIKFFLGIMPIIGRTLEEAEAKLEAARKRVSINGGLARFCGFTNVDLSGYALDEEFKFEGKHHENTIQGVIDNIKLISTEKVFTPRVVAEMFALGGSGPRPVGTPVMVADFFEQWWREGDLDGFNINYVSNPGSFEDVVELLIPELQKRGIYWDDYPVPGGTARENFQSLPGQKLLPPEHPGAKFRWNAVSKTAEVNGPKAVEEDVQVEKIKLNGTDTTVVTVTAA</sequence>
<dbReference type="Gene3D" id="3.20.20.30">
    <property type="entry name" value="Luciferase-like domain"/>
    <property type="match status" value="1"/>
</dbReference>
<name>W9XXF5_9EURO</name>
<dbReference type="AlphaFoldDB" id="W9XXF5"/>
<dbReference type="GO" id="GO:0016705">
    <property type="term" value="F:oxidoreductase activity, acting on paired donors, with incorporation or reduction of molecular oxygen"/>
    <property type="evidence" value="ECO:0007669"/>
    <property type="project" value="InterPro"/>
</dbReference>
<dbReference type="RefSeq" id="XP_007727166.1">
    <property type="nucleotide sequence ID" value="XM_007728976.1"/>
</dbReference>
<dbReference type="NCBIfam" id="TIGR03860">
    <property type="entry name" value="FMN_nitrolo"/>
    <property type="match status" value="1"/>
</dbReference>
<evidence type="ECO:0000313" key="7">
    <source>
        <dbReference type="EMBL" id="EXJ82045.1"/>
    </source>
</evidence>
<dbReference type="HOGENOM" id="CLU_022256_0_0_1"/>
<dbReference type="Proteomes" id="UP000019484">
    <property type="component" value="Unassembled WGS sequence"/>
</dbReference>
<keyword evidence="4" id="KW-0503">Monooxygenase</keyword>
<evidence type="ECO:0000313" key="8">
    <source>
        <dbReference type="Proteomes" id="UP000019484"/>
    </source>
</evidence>
<dbReference type="InterPro" id="IPR036661">
    <property type="entry name" value="Luciferase-like_sf"/>
</dbReference>
<proteinExistence type="inferred from homology"/>
<dbReference type="InterPro" id="IPR051260">
    <property type="entry name" value="Diverse_substr_monoxygenases"/>
</dbReference>
<evidence type="ECO:0000256" key="4">
    <source>
        <dbReference type="ARBA" id="ARBA00023033"/>
    </source>
</evidence>
<evidence type="ECO:0000259" key="6">
    <source>
        <dbReference type="Pfam" id="PF00296"/>
    </source>
</evidence>
<comment type="caution">
    <text evidence="7">The sequence shown here is derived from an EMBL/GenBank/DDBJ whole genome shotgun (WGS) entry which is preliminary data.</text>
</comment>
<dbReference type="PANTHER" id="PTHR30011:SF16">
    <property type="entry name" value="C2H2 FINGER DOMAIN TRANSCRIPTION FACTOR (EUROFUNG)-RELATED"/>
    <property type="match status" value="1"/>
</dbReference>
<dbReference type="STRING" id="1182541.W9XXF5"/>
<evidence type="ECO:0000256" key="3">
    <source>
        <dbReference type="ARBA" id="ARBA00023002"/>
    </source>
</evidence>
<dbReference type="PIRSF" id="PIRSF000337">
    <property type="entry name" value="NTA_MOA"/>
    <property type="match status" value="1"/>
</dbReference>
<dbReference type="PANTHER" id="PTHR30011">
    <property type="entry name" value="ALKANESULFONATE MONOOXYGENASE-RELATED"/>
    <property type="match status" value="1"/>
</dbReference>
<dbReference type="InterPro" id="IPR011251">
    <property type="entry name" value="Luciferase-like_dom"/>
</dbReference>
<dbReference type="GO" id="GO:0004497">
    <property type="term" value="F:monooxygenase activity"/>
    <property type="evidence" value="ECO:0007669"/>
    <property type="project" value="UniProtKB-KW"/>
</dbReference>
<dbReference type="OrthoDB" id="5561043at2759"/>
<organism evidence="7 8">
    <name type="scientific">Capronia coronata CBS 617.96</name>
    <dbReference type="NCBI Taxonomy" id="1182541"/>
    <lineage>
        <taxon>Eukaryota</taxon>
        <taxon>Fungi</taxon>
        <taxon>Dikarya</taxon>
        <taxon>Ascomycota</taxon>
        <taxon>Pezizomycotina</taxon>
        <taxon>Eurotiomycetes</taxon>
        <taxon>Chaetothyriomycetidae</taxon>
        <taxon>Chaetothyriales</taxon>
        <taxon>Herpotrichiellaceae</taxon>
        <taxon>Capronia</taxon>
    </lineage>
</organism>
<reference evidence="7 8" key="1">
    <citation type="submission" date="2013-03" db="EMBL/GenBank/DDBJ databases">
        <title>The Genome Sequence of Capronia coronata CBS 617.96.</title>
        <authorList>
            <consortium name="The Broad Institute Genomics Platform"/>
            <person name="Cuomo C."/>
            <person name="de Hoog S."/>
            <person name="Gorbushina A."/>
            <person name="Walker B."/>
            <person name="Young S.K."/>
            <person name="Zeng Q."/>
            <person name="Gargeya S."/>
            <person name="Fitzgerald M."/>
            <person name="Haas B."/>
            <person name="Abouelleil A."/>
            <person name="Allen A.W."/>
            <person name="Alvarado L."/>
            <person name="Arachchi H.M."/>
            <person name="Berlin A.M."/>
            <person name="Chapman S.B."/>
            <person name="Gainer-Dewar J."/>
            <person name="Goldberg J."/>
            <person name="Griggs A."/>
            <person name="Gujja S."/>
            <person name="Hansen M."/>
            <person name="Howarth C."/>
            <person name="Imamovic A."/>
            <person name="Ireland A."/>
            <person name="Larimer J."/>
            <person name="McCowan C."/>
            <person name="Murphy C."/>
            <person name="Pearson M."/>
            <person name="Poon T.W."/>
            <person name="Priest M."/>
            <person name="Roberts A."/>
            <person name="Saif S."/>
            <person name="Shea T."/>
            <person name="Sisk P."/>
            <person name="Sykes S."/>
            <person name="Wortman J."/>
            <person name="Nusbaum C."/>
            <person name="Birren B."/>
        </authorList>
    </citation>
    <scope>NUCLEOTIDE SEQUENCE [LARGE SCALE GENOMIC DNA]</scope>
    <source>
        <strain evidence="7 8">CBS 617.96</strain>
    </source>
</reference>
<evidence type="ECO:0000256" key="1">
    <source>
        <dbReference type="ARBA" id="ARBA00022630"/>
    </source>
</evidence>
<feature type="domain" description="Luciferase-like" evidence="6">
    <location>
        <begin position="31"/>
        <end position="334"/>
    </location>
</feature>